<dbReference type="GO" id="GO:0016787">
    <property type="term" value="F:hydrolase activity"/>
    <property type="evidence" value="ECO:0007669"/>
    <property type="project" value="UniProtKB-KW"/>
</dbReference>
<proteinExistence type="predicted"/>
<dbReference type="AlphaFoldDB" id="A0A2P7EAL7"/>
<feature type="chain" id="PRO_5015157884" evidence="4">
    <location>
        <begin position="21"/>
        <end position="158"/>
    </location>
</feature>
<evidence type="ECO:0000256" key="1">
    <source>
        <dbReference type="ARBA" id="ARBA00022722"/>
    </source>
</evidence>
<evidence type="ECO:0000256" key="4">
    <source>
        <dbReference type="SAM" id="SignalP"/>
    </source>
</evidence>
<dbReference type="InterPro" id="IPR035437">
    <property type="entry name" value="SNase_OB-fold_sf"/>
</dbReference>
<dbReference type="EMBL" id="PXVC01000195">
    <property type="protein sequence ID" value="PSI00244.1"/>
    <property type="molecule type" value="Genomic_DNA"/>
</dbReference>
<comment type="caution">
    <text evidence="6">The sequence shown here is derived from an EMBL/GenBank/DDBJ whole genome shotgun (WGS) entry which is preliminary data.</text>
</comment>
<accession>A0A2P7EAL7</accession>
<feature type="non-terminal residue" evidence="6">
    <location>
        <position position="158"/>
    </location>
</feature>
<dbReference type="SUPFAM" id="SSF50199">
    <property type="entry name" value="Staphylococcal nuclease"/>
    <property type="match status" value="1"/>
</dbReference>
<feature type="signal peptide" evidence="4">
    <location>
        <begin position="1"/>
        <end position="20"/>
    </location>
</feature>
<reference evidence="7" key="1">
    <citation type="submission" date="2018-03" db="EMBL/GenBank/DDBJ databases">
        <title>Ecological and genomic features of two cosmopolitan and abundant freshwater picocyanobacteria.</title>
        <authorList>
            <person name="Cabello-Yeves P.J."/>
            <person name="Picazo A."/>
            <person name="Camacho A."/>
            <person name="Callieri C."/>
            <person name="Rosselli R."/>
            <person name="Roda-Garcia J."/>
            <person name="Coutinho F.H."/>
            <person name="Rodriguez-Valera F."/>
        </authorList>
    </citation>
    <scope>NUCLEOTIDE SEQUENCE [LARGE SCALE GENOMIC DNA]</scope>
    <source>
        <strain evidence="7">Tous</strain>
    </source>
</reference>
<dbReference type="SMART" id="SM00318">
    <property type="entry name" value="SNc"/>
    <property type="match status" value="1"/>
</dbReference>
<keyword evidence="4" id="KW-0732">Signal</keyword>
<keyword evidence="3" id="KW-0378">Hydrolase</keyword>
<dbReference type="Gene3D" id="2.40.50.90">
    <property type="match status" value="1"/>
</dbReference>
<dbReference type="PANTHER" id="PTHR12302">
    <property type="entry name" value="EBNA2 BINDING PROTEIN P100"/>
    <property type="match status" value="1"/>
</dbReference>
<evidence type="ECO:0000313" key="6">
    <source>
        <dbReference type="EMBL" id="PSI00244.1"/>
    </source>
</evidence>
<dbReference type="PANTHER" id="PTHR12302:SF3">
    <property type="entry name" value="SERINE_THREONINE-PROTEIN KINASE 31"/>
    <property type="match status" value="1"/>
</dbReference>
<feature type="domain" description="TNase-like" evidence="5">
    <location>
        <begin position="19"/>
        <end position="145"/>
    </location>
</feature>
<evidence type="ECO:0000256" key="3">
    <source>
        <dbReference type="ARBA" id="ARBA00022801"/>
    </source>
</evidence>
<evidence type="ECO:0000313" key="7">
    <source>
        <dbReference type="Proteomes" id="UP000240206"/>
    </source>
</evidence>
<gene>
    <name evidence="6" type="ORF">C7K08_14230</name>
</gene>
<dbReference type="InterPro" id="IPR016071">
    <property type="entry name" value="Staphylococal_nuclease_OB-fold"/>
</dbReference>
<evidence type="ECO:0000259" key="5">
    <source>
        <dbReference type="PROSITE" id="PS50830"/>
    </source>
</evidence>
<protein>
    <submittedName>
        <fullName evidence="6">Nuclease</fullName>
    </submittedName>
</protein>
<dbReference type="Proteomes" id="UP000240206">
    <property type="component" value="Unassembled WGS sequence"/>
</dbReference>
<dbReference type="PROSITE" id="PS50830">
    <property type="entry name" value="TNASE_3"/>
    <property type="match status" value="1"/>
</dbReference>
<organism evidence="6 7">
    <name type="scientific">Synechococcus lacustris str. Tous</name>
    <dbReference type="NCBI Taxonomy" id="1910958"/>
    <lineage>
        <taxon>Bacteria</taxon>
        <taxon>Bacillati</taxon>
        <taxon>Cyanobacteriota</taxon>
        <taxon>Cyanophyceae</taxon>
        <taxon>Synechococcales</taxon>
        <taxon>Synechococcaceae</taxon>
        <taxon>Synechococcus</taxon>
    </lineage>
</organism>
<keyword evidence="7" id="KW-1185">Reference proteome</keyword>
<sequence length="158" mass="17278">MFFWRAATAFALSCLAPVAAAEFRVLSVGDGDTIRVSTPSGTSKTTVRLACIDAPETSQVLGMDARQALQAELPIGTEVGLRPKATDRYGRTVAEVLRGNTNINQALVAAGAAFVYWQYIEGCDRETYSRLENEARLKSLGIWHVPGGIQRPWDYRRG</sequence>
<keyword evidence="1" id="KW-0540">Nuclease</keyword>
<keyword evidence="2" id="KW-0255">Endonuclease</keyword>
<dbReference type="Pfam" id="PF00565">
    <property type="entry name" value="SNase"/>
    <property type="match status" value="1"/>
</dbReference>
<evidence type="ECO:0000256" key="2">
    <source>
        <dbReference type="ARBA" id="ARBA00022759"/>
    </source>
</evidence>
<dbReference type="GO" id="GO:0004519">
    <property type="term" value="F:endonuclease activity"/>
    <property type="evidence" value="ECO:0007669"/>
    <property type="project" value="UniProtKB-KW"/>
</dbReference>
<name>A0A2P7EAL7_9SYNE</name>